<sequence length="355" mass="37822">TFSFYLHRFTGMAASPLTRLARPLRSLSLALCTRCATSTRCGTRRPLAGGCSSTRHGASCRARLSSLALRMRTFIGVTYGFLSHFLPGRGTSAYGNSSSCGSLPPCSHRVHALRGRTGLTSGSVLPRTTRRAKSPAGGISSNTLSSAQMRRRLEAEPKGDLTSSELNWRACDGTREWMLEFRRRGSRGRRQADVCAVWGSGERRGGAVVRRAAVRTRGILVNAILPPPPSWSYPVVVPQSPEKLRSPPPFLMLPDAAPGDDPVAGSAPPAAAAKVRVKVLFFARARDLTGVAESSVEVPSGSTAGECLGRVLASFPKLDEIRRSMVLALNEEYAPESAPVADGDELAIIPPISGG</sequence>
<dbReference type="PANTHER" id="PTHR33359:SF1">
    <property type="entry name" value="MOLYBDOPTERIN SYNTHASE SULFUR CARRIER SUBUNIT"/>
    <property type="match status" value="1"/>
</dbReference>
<reference evidence="9" key="1">
    <citation type="journal article" date="2014" name="Science">
        <title>Ancient hybridizations among the ancestral genomes of bread wheat.</title>
        <authorList>
            <consortium name="International Wheat Genome Sequencing Consortium,"/>
            <person name="Marcussen T."/>
            <person name="Sandve S.R."/>
            <person name="Heier L."/>
            <person name="Spannagl M."/>
            <person name="Pfeifer M."/>
            <person name="Jakobsen K.S."/>
            <person name="Wulff B.B."/>
            <person name="Steuernagel B."/>
            <person name="Mayer K.F."/>
            <person name="Olsen O.A."/>
        </authorList>
    </citation>
    <scope>NUCLEOTIDE SEQUENCE [LARGE SCALE GENOMIC DNA]</scope>
    <source>
        <strain evidence="9">cv. AL8/78</strain>
    </source>
</reference>
<evidence type="ECO:0000313" key="9">
    <source>
        <dbReference type="Proteomes" id="UP000015105"/>
    </source>
</evidence>
<dbReference type="GO" id="GO:0000166">
    <property type="term" value="F:nucleotide binding"/>
    <property type="evidence" value="ECO:0007669"/>
    <property type="project" value="UniProtKB-KW"/>
</dbReference>
<dbReference type="HAMAP" id="MF_03051">
    <property type="entry name" value="MOCS2A"/>
    <property type="match status" value="1"/>
</dbReference>
<dbReference type="GO" id="GO:1990140">
    <property type="term" value="C:molybdopterin synthase complex"/>
    <property type="evidence" value="ECO:0007669"/>
    <property type="project" value="UniProtKB-UniRule"/>
</dbReference>
<dbReference type="InterPro" id="IPR044672">
    <property type="entry name" value="MOCS2A"/>
</dbReference>
<accession>A0A453P7V0</accession>
<proteinExistence type="inferred from homology"/>
<feature type="modified residue" description="1-thioglycine; alternate" evidence="6">
    <location>
        <position position="355"/>
    </location>
</feature>
<keyword evidence="2 6" id="KW-0963">Cytoplasm</keyword>
<evidence type="ECO:0000256" key="1">
    <source>
        <dbReference type="ARBA" id="ARBA00005046"/>
    </source>
</evidence>
<keyword evidence="3 6" id="KW-0597">Phosphoprotein</keyword>
<evidence type="ECO:0000256" key="5">
    <source>
        <dbReference type="ARBA" id="ARBA00023150"/>
    </source>
</evidence>
<comment type="similarity">
    <text evidence="6">Belongs to the MoaD family. MOCS2A subfamily.</text>
</comment>
<dbReference type="STRING" id="200361.A0A453P7V0"/>
<evidence type="ECO:0000256" key="4">
    <source>
        <dbReference type="ARBA" id="ARBA00022741"/>
    </source>
</evidence>
<comment type="pathway">
    <text evidence="1 6">Cofactor biosynthesis; molybdopterin biosynthesis.</text>
</comment>
<dbReference type="UniPathway" id="UPA00344"/>
<protein>
    <recommendedName>
        <fullName evidence="6">Molybdopterin synthase sulfur carrier subunit</fullName>
    </recommendedName>
    <alternativeName>
        <fullName evidence="6">Molybdenum cofactor synthesis protein 2 small subunit</fullName>
    </alternativeName>
    <alternativeName>
        <fullName evidence="6">Molybdenum cofactor synthesis protein 2A</fullName>
        <shortName evidence="6">MOCS2A</shortName>
    </alternativeName>
    <alternativeName>
        <fullName evidence="6">Sulfur carrier protein MOCS2A</fullName>
    </alternativeName>
</protein>
<comment type="PTM">
    <text evidence="6">C-terminal thiocarboxylation occurs in 2 steps, it is first acyl-adenylated (-COAMP) via the hesA/moeB/thiF part of MOCS3, then thiocarboxylated (-COSH) via the rhodanese domain of MOCS3.</text>
</comment>
<dbReference type="GO" id="GO:0030366">
    <property type="term" value="F:molybdopterin synthase activity"/>
    <property type="evidence" value="ECO:0007669"/>
    <property type="project" value="UniProtKB-UniRule"/>
</dbReference>
<dbReference type="InterPro" id="IPR003749">
    <property type="entry name" value="ThiS/MoaD-like"/>
</dbReference>
<dbReference type="GO" id="GO:0006777">
    <property type="term" value="P:Mo-molybdopterin cofactor biosynthetic process"/>
    <property type="evidence" value="ECO:0007669"/>
    <property type="project" value="UniProtKB-UniRule"/>
</dbReference>
<dbReference type="GO" id="GO:1990133">
    <property type="term" value="C:molybdopterin adenylyltransferase complex"/>
    <property type="evidence" value="ECO:0007669"/>
    <property type="project" value="TreeGrafter"/>
</dbReference>
<organism evidence="8 9">
    <name type="scientific">Aegilops tauschii subsp. strangulata</name>
    <name type="common">Goatgrass</name>
    <dbReference type="NCBI Taxonomy" id="200361"/>
    <lineage>
        <taxon>Eukaryota</taxon>
        <taxon>Viridiplantae</taxon>
        <taxon>Streptophyta</taxon>
        <taxon>Embryophyta</taxon>
        <taxon>Tracheophyta</taxon>
        <taxon>Spermatophyta</taxon>
        <taxon>Magnoliopsida</taxon>
        <taxon>Liliopsida</taxon>
        <taxon>Poales</taxon>
        <taxon>Poaceae</taxon>
        <taxon>BOP clade</taxon>
        <taxon>Pooideae</taxon>
        <taxon>Triticodae</taxon>
        <taxon>Triticeae</taxon>
        <taxon>Triticinae</taxon>
        <taxon>Aegilops</taxon>
    </lineage>
</organism>
<reference evidence="9" key="2">
    <citation type="journal article" date="2017" name="Nat. Plants">
        <title>The Aegilops tauschii genome reveals multiple impacts of transposons.</title>
        <authorList>
            <person name="Zhao G."/>
            <person name="Zou C."/>
            <person name="Li K."/>
            <person name="Wang K."/>
            <person name="Li T."/>
            <person name="Gao L."/>
            <person name="Zhang X."/>
            <person name="Wang H."/>
            <person name="Yang Z."/>
            <person name="Liu X."/>
            <person name="Jiang W."/>
            <person name="Mao L."/>
            <person name="Kong X."/>
            <person name="Jiao Y."/>
            <person name="Jia J."/>
        </authorList>
    </citation>
    <scope>NUCLEOTIDE SEQUENCE [LARGE SCALE GENOMIC DNA]</scope>
    <source>
        <strain evidence="9">cv. AL8/78</strain>
    </source>
</reference>
<evidence type="ECO:0000256" key="6">
    <source>
        <dbReference type="HAMAP-Rule" id="MF_03051"/>
    </source>
</evidence>
<dbReference type="Gramene" id="AET6Gv20638400.1">
    <property type="protein sequence ID" value="AET6Gv20638400.1"/>
    <property type="gene ID" value="AET6Gv20638400"/>
</dbReference>
<dbReference type="FunFam" id="3.10.20.30:FF:000010">
    <property type="entry name" value="Molybdopterin synthase sulfur carrier subunit"/>
    <property type="match status" value="1"/>
</dbReference>
<dbReference type="CDD" id="cd00754">
    <property type="entry name" value="Ubl_MoaD"/>
    <property type="match status" value="1"/>
</dbReference>
<name>A0A453P7V0_AEGTS</name>
<keyword evidence="9" id="KW-1185">Reference proteome</keyword>
<comment type="subunit">
    <text evidence="6">Heterotetramer; composed of 2 small (MOCS2A) and 2 large (MOCS2B) subunits.</text>
</comment>
<evidence type="ECO:0000256" key="3">
    <source>
        <dbReference type="ARBA" id="ARBA00022553"/>
    </source>
</evidence>
<evidence type="ECO:0000313" key="8">
    <source>
        <dbReference type="EnsemblPlants" id="AET6Gv20638400.1"/>
    </source>
</evidence>
<reference evidence="8" key="5">
    <citation type="journal article" date="2021" name="G3 (Bethesda)">
        <title>Aegilops tauschii genome assembly Aet v5.0 features greater sequence contiguity and improved annotation.</title>
        <authorList>
            <person name="Wang L."/>
            <person name="Zhu T."/>
            <person name="Rodriguez J.C."/>
            <person name="Deal K.R."/>
            <person name="Dubcovsky J."/>
            <person name="McGuire P.E."/>
            <person name="Lux T."/>
            <person name="Spannagl M."/>
            <person name="Mayer K.F.X."/>
            <person name="Baldrich P."/>
            <person name="Meyers B.C."/>
            <person name="Huo N."/>
            <person name="Gu Y.Q."/>
            <person name="Zhou H."/>
            <person name="Devos K.M."/>
            <person name="Bennetzen J.L."/>
            <person name="Unver T."/>
            <person name="Budak H."/>
            <person name="Gulick P.J."/>
            <person name="Galiba G."/>
            <person name="Kalapos B."/>
            <person name="Nelson D.R."/>
            <person name="Li P."/>
            <person name="You F.M."/>
            <person name="Luo M.C."/>
            <person name="Dvorak J."/>
        </authorList>
    </citation>
    <scope>NUCLEOTIDE SEQUENCE [LARGE SCALE GENOMIC DNA]</scope>
    <source>
        <strain evidence="8">cv. AL8/78</strain>
    </source>
</reference>
<dbReference type="Gene3D" id="3.10.20.30">
    <property type="match status" value="1"/>
</dbReference>
<dbReference type="NCBIfam" id="TIGR01682">
    <property type="entry name" value="moaD"/>
    <property type="match status" value="1"/>
</dbReference>
<dbReference type="InterPro" id="IPR016155">
    <property type="entry name" value="Mopterin_synth/thiamin_S_b"/>
</dbReference>
<evidence type="ECO:0000256" key="2">
    <source>
        <dbReference type="ARBA" id="ARBA00022490"/>
    </source>
</evidence>
<dbReference type="Proteomes" id="UP000015105">
    <property type="component" value="Chromosome 6D"/>
</dbReference>
<evidence type="ECO:0000256" key="7">
    <source>
        <dbReference type="SAM" id="MobiDB-lite"/>
    </source>
</evidence>
<dbReference type="InterPro" id="IPR012675">
    <property type="entry name" value="Beta-grasp_dom_sf"/>
</dbReference>
<keyword evidence="5 6" id="KW-0501">Molybdenum cofactor biosynthesis</keyword>
<dbReference type="AlphaFoldDB" id="A0A453P7V0"/>
<dbReference type="SUPFAM" id="SSF54285">
    <property type="entry name" value="MoaD/ThiS"/>
    <property type="match status" value="1"/>
</dbReference>
<comment type="subcellular location">
    <subcellularLocation>
        <location evidence="6">Cytoplasm</location>
    </subcellularLocation>
</comment>
<dbReference type="EnsemblPlants" id="AET6Gv20638400.1">
    <property type="protein sequence ID" value="AET6Gv20638400.1"/>
    <property type="gene ID" value="AET6Gv20638400"/>
</dbReference>
<reference evidence="8" key="3">
    <citation type="journal article" date="2017" name="Nature">
        <title>Genome sequence of the progenitor of the wheat D genome Aegilops tauschii.</title>
        <authorList>
            <person name="Luo M.C."/>
            <person name="Gu Y.Q."/>
            <person name="Puiu D."/>
            <person name="Wang H."/>
            <person name="Twardziok S.O."/>
            <person name="Deal K.R."/>
            <person name="Huo N."/>
            <person name="Zhu T."/>
            <person name="Wang L."/>
            <person name="Wang Y."/>
            <person name="McGuire P.E."/>
            <person name="Liu S."/>
            <person name="Long H."/>
            <person name="Ramasamy R.K."/>
            <person name="Rodriguez J.C."/>
            <person name="Van S.L."/>
            <person name="Yuan L."/>
            <person name="Wang Z."/>
            <person name="Xia Z."/>
            <person name="Xiao L."/>
            <person name="Anderson O.D."/>
            <person name="Ouyang S."/>
            <person name="Liang Y."/>
            <person name="Zimin A.V."/>
            <person name="Pertea G."/>
            <person name="Qi P."/>
            <person name="Bennetzen J.L."/>
            <person name="Dai X."/>
            <person name="Dawson M.W."/>
            <person name="Muller H.G."/>
            <person name="Kugler K."/>
            <person name="Rivarola-Duarte L."/>
            <person name="Spannagl M."/>
            <person name="Mayer K.F.X."/>
            <person name="Lu F.H."/>
            <person name="Bevan M.W."/>
            <person name="Leroy P."/>
            <person name="Li P."/>
            <person name="You F.M."/>
            <person name="Sun Q."/>
            <person name="Liu Z."/>
            <person name="Lyons E."/>
            <person name="Wicker T."/>
            <person name="Salzberg S.L."/>
            <person name="Devos K.M."/>
            <person name="Dvorak J."/>
        </authorList>
    </citation>
    <scope>NUCLEOTIDE SEQUENCE [LARGE SCALE GENOMIC DNA]</scope>
    <source>
        <strain evidence="8">cv. AL8/78</strain>
    </source>
</reference>
<keyword evidence="4 6" id="KW-0547">Nucleotide-binding</keyword>
<dbReference type="Pfam" id="PF02597">
    <property type="entry name" value="ThiS"/>
    <property type="match status" value="1"/>
</dbReference>
<reference evidence="8" key="4">
    <citation type="submission" date="2019-03" db="UniProtKB">
        <authorList>
            <consortium name="EnsemblPlants"/>
        </authorList>
    </citation>
    <scope>IDENTIFICATION</scope>
</reference>
<dbReference type="PANTHER" id="PTHR33359">
    <property type="entry name" value="MOLYBDOPTERIN SYNTHASE SULFUR CARRIER SUBUNIT"/>
    <property type="match status" value="1"/>
</dbReference>
<feature type="region of interest" description="Disordered" evidence="7">
    <location>
        <begin position="119"/>
        <end position="147"/>
    </location>
</feature>
<dbReference type="InterPro" id="IPR028887">
    <property type="entry name" value="MOCS2A_euk"/>
</dbReference>
<feature type="modified residue" description="Glycyl adenylate; alternate" evidence="6">
    <location>
        <position position="355"/>
    </location>
</feature>
<comment type="function">
    <text evidence="6">Acts as a sulfur carrier required for molybdopterin biosynthesis. Component of the molybdopterin synthase complex that catalyzes the conversion of precursor Z into molybdopterin by mediating the incorporation of 2 sulfur atoms into precursor Z to generate a dithiolene group. In the complex, serves as sulfur donor by being thiocarboxylated (-COSH) at its C-terminus by MOCS3. After interaction with MOCS2B, the sulfur is then transferred to precursor Z to form molybdopterin.</text>
</comment>